<dbReference type="InterPro" id="IPR008526">
    <property type="entry name" value="YedI"/>
</dbReference>
<dbReference type="PIRSF" id="PIRSF016660">
    <property type="entry name" value="YedI"/>
    <property type="match status" value="1"/>
</dbReference>
<evidence type="ECO:0000313" key="2">
    <source>
        <dbReference type="EMBL" id="MDT0352461.1"/>
    </source>
</evidence>
<reference evidence="3" key="1">
    <citation type="submission" date="2023-07" db="EMBL/GenBank/DDBJ databases">
        <title>30 novel species of actinomycetes from the DSMZ collection.</title>
        <authorList>
            <person name="Nouioui I."/>
        </authorList>
    </citation>
    <scope>NUCLEOTIDE SEQUENCE [LARGE SCALE GENOMIC DNA]</scope>
    <source>
        <strain evidence="3">DSM 45834</strain>
    </source>
</reference>
<dbReference type="RefSeq" id="WP_311558965.1">
    <property type="nucleotide sequence ID" value="NZ_JAVREJ010000018.1"/>
</dbReference>
<feature type="transmembrane region" description="Helical" evidence="1">
    <location>
        <begin position="75"/>
        <end position="93"/>
    </location>
</feature>
<sequence>MSGLFALLDDVAALVRLTAASLDDIAGAAGRAGVKAAGVVVDDAAVTPRYVQGLEPKRELSIIGRIARGSLRNKLLFILPAALLLSQFAPWLLTPILMLGGAYLCYEGAEKIWELLSGHHPAAEETSESAAADPAAHEKKVVSGAVRTDFILSAEIMVISLNEVASEGFWPRALILVLVAVAITALVYGAVALIVKMDDVGLGLAARDSGPVSALGRGLVRAMPIVLSVLSTVGIAAMLWVGGHILLVGVDELGFAPPYAFVHHLEVLVHDATGPLGGFLGWLTNTVGSAIVGAVVGAVIVVVMHLLPKRATGAAHA</sequence>
<feature type="transmembrane region" description="Helical" evidence="1">
    <location>
        <begin position="173"/>
        <end position="195"/>
    </location>
</feature>
<proteinExistence type="predicted"/>
<feature type="transmembrane region" description="Helical" evidence="1">
    <location>
        <begin position="225"/>
        <end position="247"/>
    </location>
</feature>
<keyword evidence="1" id="KW-1133">Transmembrane helix</keyword>
<keyword evidence="1" id="KW-0812">Transmembrane</keyword>
<name>A0ABU2NES8_9PSEU</name>
<comment type="caution">
    <text evidence="2">The sequence shown here is derived from an EMBL/GenBank/DDBJ whole genome shotgun (WGS) entry which is preliminary data.</text>
</comment>
<dbReference type="Proteomes" id="UP001183202">
    <property type="component" value="Unassembled WGS sequence"/>
</dbReference>
<dbReference type="EMBL" id="JAVREJ010000018">
    <property type="protein sequence ID" value="MDT0352461.1"/>
    <property type="molecule type" value="Genomic_DNA"/>
</dbReference>
<evidence type="ECO:0000256" key="1">
    <source>
        <dbReference type="SAM" id="Phobius"/>
    </source>
</evidence>
<protein>
    <submittedName>
        <fullName evidence="2">DUF808 domain-containing protein</fullName>
    </submittedName>
</protein>
<accession>A0ABU2NES8</accession>
<organism evidence="2 3">
    <name type="scientific">Pseudonocardia charpentierae</name>
    <dbReference type="NCBI Taxonomy" id="3075545"/>
    <lineage>
        <taxon>Bacteria</taxon>
        <taxon>Bacillati</taxon>
        <taxon>Actinomycetota</taxon>
        <taxon>Actinomycetes</taxon>
        <taxon>Pseudonocardiales</taxon>
        <taxon>Pseudonocardiaceae</taxon>
        <taxon>Pseudonocardia</taxon>
    </lineage>
</organism>
<keyword evidence="1" id="KW-0472">Membrane</keyword>
<gene>
    <name evidence="2" type="ORF">RM445_23310</name>
</gene>
<dbReference type="PANTHER" id="PTHR30503">
    <property type="entry name" value="INNER MEMBRANE PROTEIN YEDI"/>
    <property type="match status" value="1"/>
</dbReference>
<dbReference type="PANTHER" id="PTHR30503:SF3">
    <property type="entry name" value="INNER MEMBRANE PROTEIN YEDI"/>
    <property type="match status" value="1"/>
</dbReference>
<feature type="transmembrane region" description="Helical" evidence="1">
    <location>
        <begin position="287"/>
        <end position="307"/>
    </location>
</feature>
<dbReference type="Pfam" id="PF05661">
    <property type="entry name" value="DUF808"/>
    <property type="match status" value="1"/>
</dbReference>
<keyword evidence="3" id="KW-1185">Reference proteome</keyword>
<evidence type="ECO:0000313" key="3">
    <source>
        <dbReference type="Proteomes" id="UP001183202"/>
    </source>
</evidence>